<dbReference type="Gene3D" id="2.30.170.40">
    <property type="entry name" value="Ribosomal protein L28/L24"/>
    <property type="match status" value="1"/>
</dbReference>
<dbReference type="SUPFAM" id="SSF143800">
    <property type="entry name" value="L28p-like"/>
    <property type="match status" value="1"/>
</dbReference>
<dbReference type="GO" id="GO:1990904">
    <property type="term" value="C:ribonucleoprotein complex"/>
    <property type="evidence" value="ECO:0007669"/>
    <property type="project" value="UniProtKB-KW"/>
</dbReference>
<organism evidence="6 7">
    <name type="scientific">Candidatus Caccalectryoclostridium excrementigallinarum</name>
    <dbReference type="NCBI Taxonomy" id="2840710"/>
    <lineage>
        <taxon>Bacteria</taxon>
        <taxon>Bacillati</taxon>
        <taxon>Bacillota</taxon>
        <taxon>Clostridia</taxon>
        <taxon>Christensenellales</taxon>
        <taxon>Christensenellaceae</taxon>
        <taxon>Christensenellaceae incertae sedis</taxon>
        <taxon>Candidatus Caccalectryoclostridium</taxon>
    </lineage>
</organism>
<dbReference type="GO" id="GO:0005840">
    <property type="term" value="C:ribosome"/>
    <property type="evidence" value="ECO:0007669"/>
    <property type="project" value="UniProtKB-KW"/>
</dbReference>
<sequence>MSRVCSVCNKGQLSGNKVSHSNRKYRRSWGVNVQKVKVVKENGATENVYVCTKCLKGGKVNRA</sequence>
<proteinExistence type="inferred from homology"/>
<keyword evidence="3 5" id="KW-0687">Ribonucleoprotein</keyword>
<comment type="similarity">
    <text evidence="1 5">Belongs to the bacterial ribosomal protein bL28 family.</text>
</comment>
<dbReference type="PANTHER" id="PTHR39080">
    <property type="entry name" value="50S RIBOSOMAL PROTEIN L28"/>
    <property type="match status" value="1"/>
</dbReference>
<dbReference type="InterPro" id="IPR034704">
    <property type="entry name" value="Ribosomal_bL28/bL31-like_sf"/>
</dbReference>
<evidence type="ECO:0000313" key="7">
    <source>
        <dbReference type="Proteomes" id="UP000824145"/>
    </source>
</evidence>
<dbReference type="GO" id="GO:0003735">
    <property type="term" value="F:structural constituent of ribosome"/>
    <property type="evidence" value="ECO:0007669"/>
    <property type="project" value="InterPro"/>
</dbReference>
<protein>
    <recommendedName>
        <fullName evidence="4 5">Large ribosomal subunit protein bL28</fullName>
    </recommendedName>
</protein>
<accession>A0A9D1SKF4</accession>
<gene>
    <name evidence="5" type="primary">rpmB</name>
    <name evidence="6" type="ORF">IAB07_05495</name>
</gene>
<evidence type="ECO:0000256" key="2">
    <source>
        <dbReference type="ARBA" id="ARBA00022980"/>
    </source>
</evidence>
<dbReference type="GO" id="GO:0006412">
    <property type="term" value="P:translation"/>
    <property type="evidence" value="ECO:0007669"/>
    <property type="project" value="UniProtKB-UniRule"/>
</dbReference>
<evidence type="ECO:0000313" key="6">
    <source>
        <dbReference type="EMBL" id="HIU63200.1"/>
    </source>
</evidence>
<evidence type="ECO:0000256" key="4">
    <source>
        <dbReference type="ARBA" id="ARBA00035174"/>
    </source>
</evidence>
<dbReference type="InterPro" id="IPR037147">
    <property type="entry name" value="Ribosomal_bL28_sf"/>
</dbReference>
<reference evidence="6" key="1">
    <citation type="submission" date="2020-10" db="EMBL/GenBank/DDBJ databases">
        <authorList>
            <person name="Gilroy R."/>
        </authorList>
    </citation>
    <scope>NUCLEOTIDE SEQUENCE</scope>
    <source>
        <strain evidence="6">9366</strain>
    </source>
</reference>
<dbReference type="PANTHER" id="PTHR39080:SF1">
    <property type="entry name" value="LARGE RIBOSOMAL SUBUNIT PROTEIN BL28A"/>
    <property type="match status" value="1"/>
</dbReference>
<dbReference type="HAMAP" id="MF_00373">
    <property type="entry name" value="Ribosomal_bL28"/>
    <property type="match status" value="1"/>
</dbReference>
<evidence type="ECO:0000256" key="5">
    <source>
        <dbReference type="HAMAP-Rule" id="MF_00373"/>
    </source>
</evidence>
<dbReference type="AlphaFoldDB" id="A0A9D1SKF4"/>
<dbReference type="EMBL" id="DVNJ01000031">
    <property type="protein sequence ID" value="HIU63200.1"/>
    <property type="molecule type" value="Genomic_DNA"/>
</dbReference>
<dbReference type="Pfam" id="PF00830">
    <property type="entry name" value="Ribosomal_L28"/>
    <property type="match status" value="1"/>
</dbReference>
<dbReference type="InterPro" id="IPR026569">
    <property type="entry name" value="Ribosomal_bL28"/>
</dbReference>
<dbReference type="InterPro" id="IPR001383">
    <property type="entry name" value="Ribosomal_bL28_bact-type"/>
</dbReference>
<comment type="caution">
    <text evidence="6">The sequence shown here is derived from an EMBL/GenBank/DDBJ whole genome shotgun (WGS) entry which is preliminary data.</text>
</comment>
<dbReference type="Proteomes" id="UP000824145">
    <property type="component" value="Unassembled WGS sequence"/>
</dbReference>
<keyword evidence="2 5" id="KW-0689">Ribosomal protein</keyword>
<dbReference type="NCBIfam" id="TIGR00009">
    <property type="entry name" value="L28"/>
    <property type="match status" value="1"/>
</dbReference>
<reference evidence="6" key="2">
    <citation type="journal article" date="2021" name="PeerJ">
        <title>Extensive microbial diversity within the chicken gut microbiome revealed by metagenomics and culture.</title>
        <authorList>
            <person name="Gilroy R."/>
            <person name="Ravi A."/>
            <person name="Getino M."/>
            <person name="Pursley I."/>
            <person name="Horton D.L."/>
            <person name="Alikhan N.F."/>
            <person name="Baker D."/>
            <person name="Gharbi K."/>
            <person name="Hall N."/>
            <person name="Watson M."/>
            <person name="Adriaenssens E.M."/>
            <person name="Foster-Nyarko E."/>
            <person name="Jarju S."/>
            <person name="Secka A."/>
            <person name="Antonio M."/>
            <person name="Oren A."/>
            <person name="Chaudhuri R.R."/>
            <person name="La Ragione R."/>
            <person name="Hildebrand F."/>
            <person name="Pallen M.J."/>
        </authorList>
    </citation>
    <scope>NUCLEOTIDE SEQUENCE</scope>
    <source>
        <strain evidence="6">9366</strain>
    </source>
</reference>
<dbReference type="InterPro" id="IPR050096">
    <property type="entry name" value="Bacterial_rp_bL28"/>
</dbReference>
<name>A0A9D1SKF4_9FIRM</name>
<evidence type="ECO:0000256" key="1">
    <source>
        <dbReference type="ARBA" id="ARBA00008760"/>
    </source>
</evidence>
<evidence type="ECO:0000256" key="3">
    <source>
        <dbReference type="ARBA" id="ARBA00023274"/>
    </source>
</evidence>